<dbReference type="Pfam" id="PF10988">
    <property type="entry name" value="DUF2807"/>
    <property type="match status" value="1"/>
</dbReference>
<evidence type="ECO:0000313" key="2">
    <source>
        <dbReference type="EMBL" id="NRS92823.1"/>
    </source>
</evidence>
<accession>A0A8J8K8B0</accession>
<dbReference type="AlphaFoldDB" id="A0A8J8K8B0"/>
<reference evidence="2" key="1">
    <citation type="submission" date="2020-05" db="EMBL/GenBank/DDBJ databases">
        <title>Genomic Encyclopedia of Type Strains, Phase IV (KMG-V): Genome sequencing to study the core and pangenomes of soil and plant-associated prokaryotes.</title>
        <authorList>
            <person name="Whitman W."/>
        </authorList>
    </citation>
    <scope>NUCLEOTIDE SEQUENCE</scope>
    <source>
        <strain evidence="2">16F</strain>
    </source>
</reference>
<sequence length="271" mass="31043">MAAISAFRSQSFSFLFKNKKGFPLKSGCKTSPKQDFRLMKNLLLIGIIFSIISCGKISPEGNITTKQLDLQQFSKLNLDGNFRVFYIKSSKNFVVVETYDNINSNLDIEVEDKTLTIKEKRPTEAVDFYNITIYSKYDINDIQISKLAEMNLSSEIKTDHFKLFLKNNAKFIGSIQSRRTDLEMEQLSRANFTGASTNVFLKMKDTTNLISPYWHIKNLKIETKNQPYAEVTVQDSITGSLEDTSKLLYYNDPIQAFKIGKNTKVNNQKLE</sequence>
<dbReference type="RefSeq" id="WP_226927478.1">
    <property type="nucleotide sequence ID" value="NZ_JABSNO010000012.1"/>
</dbReference>
<dbReference type="EMBL" id="JABSNO010000012">
    <property type="protein sequence ID" value="NRS92823.1"/>
    <property type="molecule type" value="Genomic_DNA"/>
</dbReference>
<keyword evidence="3" id="KW-1185">Reference proteome</keyword>
<dbReference type="Gene3D" id="2.160.20.120">
    <property type="match status" value="1"/>
</dbReference>
<protein>
    <recommendedName>
        <fullName evidence="1">Putative auto-transporter adhesin head GIN domain-containing protein</fullName>
    </recommendedName>
</protein>
<comment type="caution">
    <text evidence="2">The sequence shown here is derived from an EMBL/GenBank/DDBJ whole genome shotgun (WGS) entry which is preliminary data.</text>
</comment>
<dbReference type="Proteomes" id="UP000610746">
    <property type="component" value="Unassembled WGS sequence"/>
</dbReference>
<name>A0A8J8K8B0_9FLAO</name>
<evidence type="ECO:0000313" key="3">
    <source>
        <dbReference type="Proteomes" id="UP000610746"/>
    </source>
</evidence>
<organism evidence="2 3">
    <name type="scientific">Frigoriflavimonas asaccharolytica</name>
    <dbReference type="NCBI Taxonomy" id="2735899"/>
    <lineage>
        <taxon>Bacteria</taxon>
        <taxon>Pseudomonadati</taxon>
        <taxon>Bacteroidota</taxon>
        <taxon>Flavobacteriia</taxon>
        <taxon>Flavobacteriales</taxon>
        <taxon>Weeksellaceae</taxon>
        <taxon>Frigoriflavimonas</taxon>
    </lineage>
</organism>
<feature type="domain" description="Putative auto-transporter adhesin head GIN" evidence="1">
    <location>
        <begin position="72"/>
        <end position="253"/>
    </location>
</feature>
<dbReference type="InterPro" id="IPR021255">
    <property type="entry name" value="DUF2807"/>
</dbReference>
<gene>
    <name evidence="2" type="ORF">HNQ03_001903</name>
</gene>
<proteinExistence type="predicted"/>
<evidence type="ECO:0000259" key="1">
    <source>
        <dbReference type="Pfam" id="PF10988"/>
    </source>
</evidence>